<comment type="subcellular location">
    <subcellularLocation>
        <location evidence="1">Membrane</location>
        <topology evidence="1">Multi-pass membrane protein</topology>
    </subcellularLocation>
</comment>
<feature type="transmembrane region" description="Helical" evidence="9">
    <location>
        <begin position="121"/>
        <end position="140"/>
    </location>
</feature>
<reference evidence="11" key="1">
    <citation type="journal article" date="2023" name="bioRxiv">
        <title>Improved chromosome-level genome assembly for marigold (Tagetes erecta).</title>
        <authorList>
            <person name="Jiang F."/>
            <person name="Yuan L."/>
            <person name="Wang S."/>
            <person name="Wang H."/>
            <person name="Xu D."/>
            <person name="Wang A."/>
            <person name="Fan W."/>
        </authorList>
    </citation>
    <scope>NUCLEOTIDE SEQUENCE</scope>
    <source>
        <strain evidence="11">WSJ</strain>
        <tissue evidence="11">Leaf</tissue>
    </source>
</reference>
<keyword evidence="3" id="KW-0808">Transferase</keyword>
<comment type="similarity">
    <text evidence="2">Belongs to the wax synthase family.</text>
</comment>
<accession>A0AAD8JM24</accession>
<feature type="domain" description="Wax synthase" evidence="10">
    <location>
        <begin position="182"/>
        <end position="263"/>
    </location>
</feature>
<dbReference type="GO" id="GO:0006629">
    <property type="term" value="P:lipid metabolic process"/>
    <property type="evidence" value="ECO:0007669"/>
    <property type="project" value="UniProtKB-KW"/>
</dbReference>
<dbReference type="Pfam" id="PF13813">
    <property type="entry name" value="MBOAT_2"/>
    <property type="match status" value="1"/>
</dbReference>
<keyword evidence="6" id="KW-0443">Lipid metabolism</keyword>
<dbReference type="GO" id="GO:0008374">
    <property type="term" value="F:O-acyltransferase activity"/>
    <property type="evidence" value="ECO:0007669"/>
    <property type="project" value="InterPro"/>
</dbReference>
<evidence type="ECO:0000256" key="6">
    <source>
        <dbReference type="ARBA" id="ARBA00023098"/>
    </source>
</evidence>
<evidence type="ECO:0000256" key="8">
    <source>
        <dbReference type="ARBA" id="ARBA00023315"/>
    </source>
</evidence>
<keyword evidence="5 9" id="KW-1133">Transmembrane helix</keyword>
<keyword evidence="8" id="KW-0012">Acyltransferase</keyword>
<feature type="transmembrane region" description="Helical" evidence="9">
    <location>
        <begin position="37"/>
        <end position="58"/>
    </location>
</feature>
<evidence type="ECO:0000256" key="4">
    <source>
        <dbReference type="ARBA" id="ARBA00022692"/>
    </source>
</evidence>
<evidence type="ECO:0000256" key="9">
    <source>
        <dbReference type="SAM" id="Phobius"/>
    </source>
</evidence>
<feature type="transmembrane region" description="Helical" evidence="9">
    <location>
        <begin position="152"/>
        <end position="175"/>
    </location>
</feature>
<keyword evidence="7 9" id="KW-0472">Membrane</keyword>
<dbReference type="PANTHER" id="PTHR31595">
    <property type="entry name" value="LONG-CHAIN-ALCOHOL O-FATTY-ACYLTRANSFERASE 3-RELATED"/>
    <property type="match status" value="1"/>
</dbReference>
<evidence type="ECO:0000313" key="12">
    <source>
        <dbReference type="Proteomes" id="UP001229421"/>
    </source>
</evidence>
<evidence type="ECO:0000256" key="7">
    <source>
        <dbReference type="ARBA" id="ARBA00023136"/>
    </source>
</evidence>
<feature type="transmembrane region" description="Helical" evidence="9">
    <location>
        <begin position="291"/>
        <end position="312"/>
    </location>
</feature>
<name>A0AAD8JM24_TARER</name>
<evidence type="ECO:0000313" key="11">
    <source>
        <dbReference type="EMBL" id="KAK1406985.1"/>
    </source>
</evidence>
<evidence type="ECO:0000256" key="1">
    <source>
        <dbReference type="ARBA" id="ARBA00004141"/>
    </source>
</evidence>
<keyword evidence="4 9" id="KW-0812">Transmembrane</keyword>
<feature type="transmembrane region" description="Helical" evidence="9">
    <location>
        <begin position="225"/>
        <end position="247"/>
    </location>
</feature>
<dbReference type="GO" id="GO:0016020">
    <property type="term" value="C:membrane"/>
    <property type="evidence" value="ECO:0007669"/>
    <property type="project" value="UniProtKB-SubCell"/>
</dbReference>
<organism evidence="11 12">
    <name type="scientific">Tagetes erecta</name>
    <name type="common">African marigold</name>
    <dbReference type="NCBI Taxonomy" id="13708"/>
    <lineage>
        <taxon>Eukaryota</taxon>
        <taxon>Viridiplantae</taxon>
        <taxon>Streptophyta</taxon>
        <taxon>Embryophyta</taxon>
        <taxon>Tracheophyta</taxon>
        <taxon>Spermatophyta</taxon>
        <taxon>Magnoliopsida</taxon>
        <taxon>eudicotyledons</taxon>
        <taxon>Gunneridae</taxon>
        <taxon>Pentapetalae</taxon>
        <taxon>asterids</taxon>
        <taxon>campanulids</taxon>
        <taxon>Asterales</taxon>
        <taxon>Asteraceae</taxon>
        <taxon>Asteroideae</taxon>
        <taxon>Heliantheae alliance</taxon>
        <taxon>Tageteae</taxon>
        <taxon>Tagetes</taxon>
    </lineage>
</organism>
<evidence type="ECO:0000256" key="3">
    <source>
        <dbReference type="ARBA" id="ARBA00022679"/>
    </source>
</evidence>
<sequence>MEMIIANNFIIYISTIIASLSYCYYISSKIPRGIYRFISIVPVLYVFTILPLRCSFVFPTAVTFSFTTWLTNFKLIRFAFDLDHSPYHPSYSLLQFITFTSLPIKTRITNSTSLNSSPNRFQFKLLFQMLIFFLLVKTTLNYKLHPKILSFIYGWLLFFLIDIVAALSNAMLFLVTGLELEPSSDHPYIASSLQNFWGRWNLLVTNTMRHTVYKPVVLVFSNYKWAPLVGILVSFLVSGLMHELFIYQLTRAAPTWEMTLFFVVHGVCVVVEMMVKRALTGGRWRLPDFVARLLTVGFIMMTGVLWFVPPYVRAGIDVRMLKEYRSFVNFIKAKFSQIL</sequence>
<gene>
    <name evidence="11" type="ORF">QVD17_38595</name>
</gene>
<evidence type="ECO:0000256" key="2">
    <source>
        <dbReference type="ARBA" id="ARBA00007282"/>
    </source>
</evidence>
<dbReference type="PANTHER" id="PTHR31595:SF52">
    <property type="entry name" value="LONG-CHAIN-ALCOHOL O-FATTY-ACYLTRANSFERASE"/>
    <property type="match status" value="1"/>
</dbReference>
<evidence type="ECO:0000256" key="5">
    <source>
        <dbReference type="ARBA" id="ARBA00022989"/>
    </source>
</evidence>
<dbReference type="Proteomes" id="UP001229421">
    <property type="component" value="Unassembled WGS sequence"/>
</dbReference>
<feature type="transmembrane region" description="Helical" evidence="9">
    <location>
        <begin position="6"/>
        <end position="25"/>
    </location>
</feature>
<proteinExistence type="inferred from homology"/>
<feature type="transmembrane region" description="Helical" evidence="9">
    <location>
        <begin position="259"/>
        <end position="279"/>
    </location>
</feature>
<evidence type="ECO:0000259" key="10">
    <source>
        <dbReference type="Pfam" id="PF13813"/>
    </source>
</evidence>
<comment type="caution">
    <text evidence="11">The sequence shown here is derived from an EMBL/GenBank/DDBJ whole genome shotgun (WGS) entry which is preliminary data.</text>
</comment>
<dbReference type="AlphaFoldDB" id="A0AAD8JM24"/>
<dbReference type="EMBL" id="JAUHHV010000011">
    <property type="protein sequence ID" value="KAK1406985.1"/>
    <property type="molecule type" value="Genomic_DNA"/>
</dbReference>
<protein>
    <recommendedName>
        <fullName evidence="10">Wax synthase domain-containing protein</fullName>
    </recommendedName>
</protein>
<keyword evidence="12" id="KW-1185">Reference proteome</keyword>
<dbReference type="InterPro" id="IPR044851">
    <property type="entry name" value="Wax_synthase"/>
</dbReference>
<dbReference type="InterPro" id="IPR032805">
    <property type="entry name" value="Wax_synthase_dom"/>
</dbReference>